<evidence type="ECO:0000256" key="3">
    <source>
        <dbReference type="ARBA" id="ARBA00022989"/>
    </source>
</evidence>
<dbReference type="InterPro" id="IPR020846">
    <property type="entry name" value="MFS_dom"/>
</dbReference>
<keyword evidence="2 5" id="KW-0812">Transmembrane</keyword>
<reference evidence="7" key="1">
    <citation type="submission" date="2018-05" db="EMBL/GenBank/DDBJ databases">
        <authorList>
            <person name="Lanie J.A."/>
            <person name="Ng W.-L."/>
            <person name="Kazmierczak K.M."/>
            <person name="Andrzejewski T.M."/>
            <person name="Davidsen T.M."/>
            <person name="Wayne K.J."/>
            <person name="Tettelin H."/>
            <person name="Glass J.I."/>
            <person name="Rusch D."/>
            <person name="Podicherti R."/>
            <person name="Tsui H.-C.T."/>
            <person name="Winkler M.E."/>
        </authorList>
    </citation>
    <scope>NUCLEOTIDE SEQUENCE</scope>
</reference>
<sequence>MHMFAAFYFVIILAIEDEWDFSYDELIKLWTLGALLIGLGALPAGWLSDRWSRSMMMVIMFFGMGISSIICGINEGKTSLFIGLSFLGLFCSIYHPVGVAWVVNSYKKKGKALGINGIFGGVGIGSGAFIAGTLVNLFGWQFAFIIPGILSILISIILFILIQFKLLSFKNVSSEFLDENHSSTQLILVAIILLIAMFGLGLTF</sequence>
<feature type="transmembrane region" description="Helical" evidence="5">
    <location>
        <begin position="54"/>
        <end position="73"/>
    </location>
</feature>
<organism evidence="7">
    <name type="scientific">marine metagenome</name>
    <dbReference type="NCBI Taxonomy" id="408172"/>
    <lineage>
        <taxon>unclassified sequences</taxon>
        <taxon>metagenomes</taxon>
        <taxon>ecological metagenomes</taxon>
    </lineage>
</organism>
<dbReference type="GO" id="GO:0016020">
    <property type="term" value="C:membrane"/>
    <property type="evidence" value="ECO:0007669"/>
    <property type="project" value="UniProtKB-SubCell"/>
</dbReference>
<keyword evidence="3 5" id="KW-1133">Transmembrane helix</keyword>
<dbReference type="EMBL" id="UINC01015702">
    <property type="protein sequence ID" value="SVA65929.1"/>
    <property type="molecule type" value="Genomic_DNA"/>
</dbReference>
<dbReference type="InterPro" id="IPR036259">
    <property type="entry name" value="MFS_trans_sf"/>
</dbReference>
<dbReference type="PROSITE" id="PS50850">
    <property type="entry name" value="MFS"/>
    <property type="match status" value="1"/>
</dbReference>
<evidence type="ECO:0000256" key="5">
    <source>
        <dbReference type="SAM" id="Phobius"/>
    </source>
</evidence>
<dbReference type="Gene3D" id="1.20.1250.20">
    <property type="entry name" value="MFS general substrate transporter like domains"/>
    <property type="match status" value="1"/>
</dbReference>
<dbReference type="PANTHER" id="PTHR42718">
    <property type="entry name" value="MAJOR FACILITATOR SUPERFAMILY MULTIDRUG TRANSPORTER MFSC"/>
    <property type="match status" value="1"/>
</dbReference>
<feature type="transmembrane region" description="Helical" evidence="5">
    <location>
        <begin position="185"/>
        <end position="203"/>
    </location>
</feature>
<proteinExistence type="predicted"/>
<evidence type="ECO:0000313" key="7">
    <source>
        <dbReference type="EMBL" id="SVA65929.1"/>
    </source>
</evidence>
<evidence type="ECO:0000256" key="4">
    <source>
        <dbReference type="ARBA" id="ARBA00023136"/>
    </source>
</evidence>
<evidence type="ECO:0000256" key="1">
    <source>
        <dbReference type="ARBA" id="ARBA00004141"/>
    </source>
</evidence>
<feature type="transmembrane region" description="Helical" evidence="5">
    <location>
        <begin position="79"/>
        <end position="103"/>
    </location>
</feature>
<feature type="non-terminal residue" evidence="7">
    <location>
        <position position="204"/>
    </location>
</feature>
<accession>A0A381XMK1</accession>
<dbReference type="GO" id="GO:0022857">
    <property type="term" value="F:transmembrane transporter activity"/>
    <property type="evidence" value="ECO:0007669"/>
    <property type="project" value="InterPro"/>
</dbReference>
<feature type="transmembrane region" description="Helical" evidence="5">
    <location>
        <begin position="115"/>
        <end position="138"/>
    </location>
</feature>
<feature type="transmembrane region" description="Helical" evidence="5">
    <location>
        <begin position="144"/>
        <end position="164"/>
    </location>
</feature>
<evidence type="ECO:0000256" key="2">
    <source>
        <dbReference type="ARBA" id="ARBA00022692"/>
    </source>
</evidence>
<protein>
    <recommendedName>
        <fullName evidence="6">Major facilitator superfamily (MFS) profile domain-containing protein</fullName>
    </recommendedName>
</protein>
<feature type="transmembrane region" description="Helical" evidence="5">
    <location>
        <begin position="26"/>
        <end position="47"/>
    </location>
</feature>
<comment type="subcellular location">
    <subcellularLocation>
        <location evidence="1">Membrane</location>
        <topology evidence="1">Multi-pass membrane protein</topology>
    </subcellularLocation>
</comment>
<dbReference type="SUPFAM" id="SSF103473">
    <property type="entry name" value="MFS general substrate transporter"/>
    <property type="match status" value="1"/>
</dbReference>
<keyword evidence="4 5" id="KW-0472">Membrane</keyword>
<feature type="domain" description="Major facilitator superfamily (MFS) profile" evidence="6">
    <location>
        <begin position="1"/>
        <end position="204"/>
    </location>
</feature>
<dbReference type="PANTHER" id="PTHR42718:SF35">
    <property type="entry name" value="BLL0718 PROTEIN"/>
    <property type="match status" value="1"/>
</dbReference>
<gene>
    <name evidence="7" type="ORF">METZ01_LOCUS118783</name>
</gene>
<name>A0A381XMK1_9ZZZZ</name>
<dbReference type="AlphaFoldDB" id="A0A381XMK1"/>
<evidence type="ECO:0000259" key="6">
    <source>
        <dbReference type="PROSITE" id="PS50850"/>
    </source>
</evidence>
<dbReference type="Pfam" id="PF07690">
    <property type="entry name" value="MFS_1"/>
    <property type="match status" value="1"/>
</dbReference>
<dbReference type="InterPro" id="IPR011701">
    <property type="entry name" value="MFS"/>
</dbReference>